<feature type="transmembrane region" description="Helical" evidence="13">
    <location>
        <begin position="397"/>
        <end position="414"/>
    </location>
</feature>
<sequence>MNRRMILYLICQILRIEAVTMIPAAVIAIVQKEYPSLIGFIFAMLAMGGVSLFSVAFRVRKKEIYARDGFLTVSLAWIAVSLFGALPFWISGEIPNFIDCIFETVSGFTTTGASVVQNVEALPMSLLYWRSFTHWLGGMGVLVFLLAIIPIMKGKSTLVHLLRAESPGPSVEKLAPKLHQTAKILYGIYIALTMVQILILLAGGMPLFDSVTTSFATAGTGGFAIKNDSMAGYSPFQQGVVTVFMALFGVNFNIFYLLLLRQFSRVFRNQELRLYLGTMIGAILLIIWNVLPQFDWNPGTAAHHVAFTVSSVMTTTGFATVDFNQWPMFSKTILVVLMIFGACAGSTGGGIKSIRVLILFKEAKRNIRKMLRPRSVSAIHVDGAKVDDEVVHGVHDYLTVYTIISIASLLLIAIDNFSMETSLTAVLACLNNIGPGLDLVGPMGNYACFSAGSKLILSLDMLIGRLEIFPMLMLAVPAAWKR</sequence>
<feature type="transmembrane region" description="Helical" evidence="13">
    <location>
        <begin position="184"/>
        <end position="205"/>
    </location>
</feature>
<keyword evidence="6" id="KW-0633">Potassium transport</keyword>
<feature type="binding site" evidence="12">
    <location>
        <position position="111"/>
    </location>
    <ligand>
        <name>K(+)</name>
        <dbReference type="ChEBI" id="CHEBI:29103"/>
    </ligand>
</feature>
<gene>
    <name evidence="14" type="ORF">DWY99_00215</name>
</gene>
<comment type="caution">
    <text evidence="14">The sequence shown here is derived from an EMBL/GenBank/DDBJ whole genome shotgun (WGS) entry which is preliminary data.</text>
</comment>
<feature type="binding site" evidence="12">
    <location>
        <position position="432"/>
    </location>
    <ligand>
        <name>K(+)</name>
        <dbReference type="ChEBI" id="CHEBI:29103"/>
    </ligand>
</feature>
<evidence type="ECO:0000256" key="11">
    <source>
        <dbReference type="ARBA" id="ARBA00023136"/>
    </source>
</evidence>
<name>A0A412B174_9FIRM</name>
<dbReference type="PANTHER" id="PTHR32024:SF2">
    <property type="entry name" value="TRK SYSTEM POTASSIUM UPTAKE PROTEIN TRKG-RELATED"/>
    <property type="match status" value="1"/>
</dbReference>
<dbReference type="GO" id="GO:0046872">
    <property type="term" value="F:metal ion binding"/>
    <property type="evidence" value="ECO:0007669"/>
    <property type="project" value="UniProtKB-KW"/>
</dbReference>
<feature type="binding site" evidence="12">
    <location>
        <position position="316"/>
    </location>
    <ligand>
        <name>K(+)</name>
        <dbReference type="ChEBI" id="CHEBI:29103"/>
    </ligand>
</feature>
<evidence type="ECO:0000313" key="15">
    <source>
        <dbReference type="Proteomes" id="UP000284751"/>
    </source>
</evidence>
<evidence type="ECO:0000256" key="6">
    <source>
        <dbReference type="ARBA" id="ARBA00022538"/>
    </source>
</evidence>
<feature type="transmembrane region" description="Helical" evidence="13">
    <location>
        <begin position="462"/>
        <end position="480"/>
    </location>
</feature>
<accession>A0A412B174</accession>
<feature type="binding site" evidence="12">
    <location>
        <position position="221"/>
    </location>
    <ligand>
        <name>K(+)</name>
        <dbReference type="ChEBI" id="CHEBI:29103"/>
    </ligand>
</feature>
<keyword evidence="7 13" id="KW-0812">Transmembrane</keyword>
<keyword evidence="9 13" id="KW-1133">Transmembrane helix</keyword>
<organism evidence="14 15">
    <name type="scientific">[Clostridium] leptum</name>
    <dbReference type="NCBI Taxonomy" id="1535"/>
    <lineage>
        <taxon>Bacteria</taxon>
        <taxon>Bacillati</taxon>
        <taxon>Bacillota</taxon>
        <taxon>Clostridia</taxon>
        <taxon>Eubacteriales</taxon>
        <taxon>Oscillospiraceae</taxon>
        <taxon>Oscillospiraceae incertae sedis</taxon>
    </lineage>
</organism>
<keyword evidence="11 13" id="KW-0472">Membrane</keyword>
<feature type="transmembrane region" description="Helical" evidence="13">
    <location>
        <begin position="333"/>
        <end position="360"/>
    </location>
</feature>
<feature type="transmembrane region" description="Helical" evidence="13">
    <location>
        <begin position="272"/>
        <end position="291"/>
    </location>
</feature>
<dbReference type="AlphaFoldDB" id="A0A412B174"/>
<feature type="transmembrane region" description="Helical" evidence="13">
    <location>
        <begin position="7"/>
        <end position="30"/>
    </location>
</feature>
<feature type="binding site" evidence="12">
    <location>
        <position position="315"/>
    </location>
    <ligand>
        <name>K(+)</name>
        <dbReference type="ChEBI" id="CHEBI:29103"/>
    </ligand>
</feature>
<dbReference type="PIRSF" id="PIRSF006247">
    <property type="entry name" value="TrkH"/>
    <property type="match status" value="1"/>
</dbReference>
<evidence type="ECO:0000256" key="5">
    <source>
        <dbReference type="ARBA" id="ARBA00022519"/>
    </source>
</evidence>
<dbReference type="GO" id="GO:0015379">
    <property type="term" value="F:potassium:chloride symporter activity"/>
    <property type="evidence" value="ECO:0007669"/>
    <property type="project" value="InterPro"/>
</dbReference>
<proteinExistence type="inferred from homology"/>
<keyword evidence="3" id="KW-0813">Transport</keyword>
<comment type="subcellular location">
    <subcellularLocation>
        <location evidence="1">Cell inner membrane</location>
        <topology evidence="1">Multi-pass membrane protein</topology>
    </subcellularLocation>
</comment>
<evidence type="ECO:0000256" key="8">
    <source>
        <dbReference type="ARBA" id="ARBA00022958"/>
    </source>
</evidence>
<reference evidence="14 15" key="1">
    <citation type="submission" date="2018-08" db="EMBL/GenBank/DDBJ databases">
        <title>A genome reference for cultivated species of the human gut microbiota.</title>
        <authorList>
            <person name="Zou Y."/>
            <person name="Xue W."/>
            <person name="Luo G."/>
        </authorList>
    </citation>
    <scope>NUCLEOTIDE SEQUENCE [LARGE SCALE GENOMIC DNA]</scope>
    <source>
        <strain evidence="14 15">AF28-26</strain>
    </source>
</reference>
<feature type="transmembrane region" description="Helical" evidence="13">
    <location>
        <begin position="69"/>
        <end position="90"/>
    </location>
</feature>
<dbReference type="Pfam" id="PF02386">
    <property type="entry name" value="TrkH"/>
    <property type="match status" value="1"/>
</dbReference>
<evidence type="ECO:0000256" key="2">
    <source>
        <dbReference type="ARBA" id="ARBA00009137"/>
    </source>
</evidence>
<dbReference type="PANTHER" id="PTHR32024">
    <property type="entry name" value="TRK SYSTEM POTASSIUM UPTAKE PROTEIN TRKG-RELATED"/>
    <property type="match status" value="1"/>
</dbReference>
<keyword evidence="12" id="KW-0479">Metal-binding</keyword>
<evidence type="ECO:0000256" key="10">
    <source>
        <dbReference type="ARBA" id="ARBA00023065"/>
    </source>
</evidence>
<feature type="transmembrane region" description="Helical" evidence="13">
    <location>
        <begin position="239"/>
        <end position="260"/>
    </location>
</feature>
<evidence type="ECO:0000256" key="4">
    <source>
        <dbReference type="ARBA" id="ARBA00022475"/>
    </source>
</evidence>
<evidence type="ECO:0000256" key="1">
    <source>
        <dbReference type="ARBA" id="ARBA00004429"/>
    </source>
</evidence>
<dbReference type="InterPro" id="IPR004772">
    <property type="entry name" value="TrkH"/>
</dbReference>
<protein>
    <submittedName>
        <fullName evidence="14">TrkH family potassium uptake protein</fullName>
    </submittedName>
</protein>
<keyword evidence="8 12" id="KW-0630">Potassium</keyword>
<keyword evidence="4" id="KW-1003">Cell membrane</keyword>
<evidence type="ECO:0000313" key="14">
    <source>
        <dbReference type="EMBL" id="RGQ44759.1"/>
    </source>
</evidence>
<dbReference type="EMBL" id="QRTC01000001">
    <property type="protein sequence ID" value="RGQ44759.1"/>
    <property type="molecule type" value="Genomic_DNA"/>
</dbReference>
<keyword evidence="5" id="KW-0997">Cell inner membrane</keyword>
<evidence type="ECO:0000256" key="12">
    <source>
        <dbReference type="PIRSR" id="PIRSR006247-1"/>
    </source>
</evidence>
<evidence type="ECO:0000256" key="7">
    <source>
        <dbReference type="ARBA" id="ARBA00022692"/>
    </source>
</evidence>
<feature type="transmembrane region" description="Helical" evidence="13">
    <location>
        <begin position="36"/>
        <end position="57"/>
    </location>
</feature>
<evidence type="ECO:0000256" key="3">
    <source>
        <dbReference type="ARBA" id="ARBA00022448"/>
    </source>
</evidence>
<dbReference type="Proteomes" id="UP000284751">
    <property type="component" value="Unassembled WGS sequence"/>
</dbReference>
<evidence type="ECO:0000256" key="13">
    <source>
        <dbReference type="SAM" id="Phobius"/>
    </source>
</evidence>
<comment type="similarity">
    <text evidence="2">Belongs to the TrkH potassium transport family.</text>
</comment>
<dbReference type="GO" id="GO:0005886">
    <property type="term" value="C:plasma membrane"/>
    <property type="evidence" value="ECO:0007669"/>
    <property type="project" value="UniProtKB-SubCell"/>
</dbReference>
<keyword evidence="10" id="KW-0406">Ion transport</keyword>
<feature type="binding site" evidence="12">
    <location>
        <position position="110"/>
    </location>
    <ligand>
        <name>K(+)</name>
        <dbReference type="ChEBI" id="CHEBI:29103"/>
    </ligand>
</feature>
<feature type="transmembrane region" description="Helical" evidence="13">
    <location>
        <begin position="132"/>
        <end position="152"/>
    </location>
</feature>
<dbReference type="InterPro" id="IPR003445">
    <property type="entry name" value="Cat_transpt"/>
</dbReference>
<evidence type="ECO:0000256" key="9">
    <source>
        <dbReference type="ARBA" id="ARBA00022989"/>
    </source>
</evidence>